<dbReference type="PANTHER" id="PTHR43606:SF2">
    <property type="entry name" value="ALKALINE PHOSPHATASE FAMILY PROTEIN (AFU_ORTHOLOGUE AFUA_5G03860)"/>
    <property type="match status" value="1"/>
</dbReference>
<comment type="caution">
    <text evidence="3">The sequence shown here is derived from an EMBL/GenBank/DDBJ whole genome shotgun (WGS) entry which is preliminary data.</text>
</comment>
<dbReference type="InterPro" id="IPR029052">
    <property type="entry name" value="Metallo-depent_PP-like"/>
</dbReference>
<accession>A0A829YFK2</accession>
<dbReference type="InterPro" id="IPR032093">
    <property type="entry name" value="PhoD_N"/>
</dbReference>
<dbReference type="Pfam" id="PF16655">
    <property type="entry name" value="PhoD_N"/>
    <property type="match status" value="1"/>
</dbReference>
<gene>
    <name evidence="3" type="ORF">GCM10011487_41170</name>
</gene>
<organism evidence="3 4">
    <name type="scientific">Steroidobacter agaridevorans</name>
    <dbReference type="NCBI Taxonomy" id="2695856"/>
    <lineage>
        <taxon>Bacteria</taxon>
        <taxon>Pseudomonadati</taxon>
        <taxon>Pseudomonadota</taxon>
        <taxon>Gammaproteobacteria</taxon>
        <taxon>Steroidobacterales</taxon>
        <taxon>Steroidobacteraceae</taxon>
        <taxon>Steroidobacter</taxon>
    </lineage>
</organism>
<dbReference type="PANTHER" id="PTHR43606">
    <property type="entry name" value="PHOSPHATASE, PUTATIVE (AFU_ORTHOLOGUE AFUA_6G08710)-RELATED"/>
    <property type="match status" value="1"/>
</dbReference>
<evidence type="ECO:0000259" key="1">
    <source>
        <dbReference type="Pfam" id="PF09423"/>
    </source>
</evidence>
<dbReference type="EMBL" id="BLJN01000004">
    <property type="protein sequence ID" value="GFE82117.1"/>
    <property type="molecule type" value="Genomic_DNA"/>
</dbReference>
<keyword evidence="4" id="KW-1185">Reference proteome</keyword>
<feature type="domain" description="PhoD-like phosphatase metallophosphatase" evidence="1">
    <location>
        <begin position="146"/>
        <end position="488"/>
    </location>
</feature>
<dbReference type="SUPFAM" id="SSF56300">
    <property type="entry name" value="Metallo-dependent phosphatases"/>
    <property type="match status" value="1"/>
</dbReference>
<evidence type="ECO:0000313" key="3">
    <source>
        <dbReference type="EMBL" id="GFE82117.1"/>
    </source>
</evidence>
<dbReference type="Pfam" id="PF09423">
    <property type="entry name" value="PhoD"/>
    <property type="match status" value="1"/>
</dbReference>
<dbReference type="Gene3D" id="3.60.21.70">
    <property type="entry name" value="PhoD-like phosphatase"/>
    <property type="match status" value="1"/>
</dbReference>
<protein>
    <submittedName>
        <fullName evidence="3">Alkaline phosphatase</fullName>
    </submittedName>
</protein>
<dbReference type="AlphaFoldDB" id="A0A829YFK2"/>
<sequence>MRMTRRELVAGLGVAGATLLSPLRLNAQGFDVTPFQLGVASGDPSPDGFVLWTRLAPFPLEPHGGMPRRAVEVAWEVGSDERLRGIVARGTAIAHPELAHSVHVEVAGLTADRPYWYRFSAFGERSFVGRTRTAPLAGAPVKSLRFGVAGCHHYEEGYFHAFRALADADLDFLFHYGDYIYEYPPAPPLRILREVQFSPVRRHLGGETYGLDDYRLRYAQYRTDPDLQRAHAATPWFVTFDDHEVANNWAGDRDEKGTSPEIFALRRAAAFQAWYEHMPVRKASFPGRDGARIYRGATWGDLLSANFLDTRQYRSDQACGDGDRVLCPEALKPGRTMLGADQERWLFERLARSGTRWNVIAQQMLMMDLDLSRAPDARAPLASMDTWGGYPAARDRLLKHLQERKLNNTIVLSGDAHQHFAGDVLRTPEGAPVAAEFLVTSATSGGDGLGVLPGNERILQRNPSLRMLEDRRGYGICEVTQDRWTAELVSLSQVTSTETPSSTVTRFVVEPRRAGIVDRDTRS</sequence>
<dbReference type="CDD" id="cd07389">
    <property type="entry name" value="MPP_PhoD"/>
    <property type="match status" value="1"/>
</dbReference>
<name>A0A829YFK2_9GAMM</name>
<evidence type="ECO:0000259" key="2">
    <source>
        <dbReference type="Pfam" id="PF16655"/>
    </source>
</evidence>
<reference evidence="4" key="1">
    <citation type="submission" date="2020-01" db="EMBL/GenBank/DDBJ databases">
        <title>'Steroidobacter agaridevorans' sp. nov., agar-degrading bacteria isolated from rhizosphere soils.</title>
        <authorList>
            <person name="Ikenaga M."/>
            <person name="Kataoka M."/>
            <person name="Murouchi A."/>
            <person name="Katsuragi S."/>
            <person name="Sakai M."/>
        </authorList>
    </citation>
    <scope>NUCLEOTIDE SEQUENCE [LARGE SCALE GENOMIC DNA]</scope>
    <source>
        <strain evidence="4">YU21-B</strain>
    </source>
</reference>
<evidence type="ECO:0000313" key="4">
    <source>
        <dbReference type="Proteomes" id="UP000445000"/>
    </source>
</evidence>
<dbReference type="InterPro" id="IPR038607">
    <property type="entry name" value="PhoD-like_sf"/>
</dbReference>
<proteinExistence type="predicted"/>
<dbReference type="Gene3D" id="2.60.40.380">
    <property type="entry name" value="Purple acid phosphatase-like, N-terminal"/>
    <property type="match status" value="1"/>
</dbReference>
<feature type="domain" description="Phospholipase D N-terminal" evidence="2">
    <location>
        <begin position="37"/>
        <end position="133"/>
    </location>
</feature>
<dbReference type="InterPro" id="IPR052900">
    <property type="entry name" value="Phospholipid_Metab_Enz"/>
</dbReference>
<dbReference type="InterPro" id="IPR018946">
    <property type="entry name" value="PhoD-like_MPP"/>
</dbReference>
<dbReference type="Proteomes" id="UP000445000">
    <property type="component" value="Unassembled WGS sequence"/>
</dbReference>
<dbReference type="RefSeq" id="WP_161813790.1">
    <property type="nucleotide sequence ID" value="NZ_BLJN01000004.1"/>
</dbReference>